<dbReference type="KEGG" id="pbv:AR543_13785"/>
<accession>A0A172ZH57</accession>
<dbReference type="InterPro" id="IPR034660">
    <property type="entry name" value="DinB/YfiT-like"/>
</dbReference>
<feature type="domain" description="DinB-like" evidence="1">
    <location>
        <begin position="12"/>
        <end position="145"/>
    </location>
</feature>
<dbReference type="EMBL" id="CP013023">
    <property type="protein sequence ID" value="ANF96971.1"/>
    <property type="molecule type" value="Genomic_DNA"/>
</dbReference>
<reference evidence="3" key="1">
    <citation type="submission" date="2015-10" db="EMBL/GenBank/DDBJ databases">
        <title>Genome of Paenibacillus bovis sp. nov.</title>
        <authorList>
            <person name="Wu Z."/>
            <person name="Gao C."/>
            <person name="Liu Z."/>
            <person name="Zheng H."/>
        </authorList>
    </citation>
    <scope>NUCLEOTIDE SEQUENCE [LARGE SCALE GENOMIC DNA]</scope>
    <source>
        <strain evidence="3">BD3526</strain>
    </source>
</reference>
<dbReference type="Pfam" id="PF12867">
    <property type="entry name" value="DinB_2"/>
    <property type="match status" value="1"/>
</dbReference>
<dbReference type="InterPro" id="IPR024775">
    <property type="entry name" value="DinB-like"/>
</dbReference>
<dbReference type="AlphaFoldDB" id="A0A172ZH57"/>
<keyword evidence="3" id="KW-1185">Reference proteome</keyword>
<organism evidence="2 3">
    <name type="scientific">Paenibacillus bovis</name>
    <dbReference type="NCBI Taxonomy" id="1616788"/>
    <lineage>
        <taxon>Bacteria</taxon>
        <taxon>Bacillati</taxon>
        <taxon>Bacillota</taxon>
        <taxon>Bacilli</taxon>
        <taxon>Bacillales</taxon>
        <taxon>Paenibacillaceae</taxon>
        <taxon>Paenibacillus</taxon>
    </lineage>
</organism>
<dbReference type="SUPFAM" id="SSF109854">
    <property type="entry name" value="DinB/YfiT-like putative metalloenzymes"/>
    <property type="match status" value="1"/>
</dbReference>
<dbReference type="Proteomes" id="UP000078148">
    <property type="component" value="Chromosome"/>
</dbReference>
<dbReference type="RefSeq" id="WP_060535080.1">
    <property type="nucleotide sequence ID" value="NZ_CP013023.1"/>
</dbReference>
<reference evidence="2 3" key="2">
    <citation type="journal article" date="2016" name="Int. J. Syst. Evol. Microbiol.">
        <title>Paenibacillus bovis sp. nov., isolated from raw yak (Bos grunniens) milk.</title>
        <authorList>
            <person name="Gao C."/>
            <person name="Han J."/>
            <person name="Liu Z."/>
            <person name="Xu X."/>
            <person name="Hang F."/>
            <person name="Wu Z."/>
        </authorList>
    </citation>
    <scope>NUCLEOTIDE SEQUENCE [LARGE SCALE GENOMIC DNA]</scope>
    <source>
        <strain evidence="2 3">BD3526</strain>
    </source>
</reference>
<evidence type="ECO:0000259" key="1">
    <source>
        <dbReference type="Pfam" id="PF12867"/>
    </source>
</evidence>
<evidence type="ECO:0000313" key="3">
    <source>
        <dbReference type="Proteomes" id="UP000078148"/>
    </source>
</evidence>
<name>A0A172ZH57_9BACL</name>
<dbReference type="Gene3D" id="1.20.120.450">
    <property type="entry name" value="dinb family like domain"/>
    <property type="match status" value="1"/>
</dbReference>
<dbReference type="STRING" id="1616788.AR543_13785"/>
<evidence type="ECO:0000313" key="2">
    <source>
        <dbReference type="EMBL" id="ANF96971.1"/>
    </source>
</evidence>
<proteinExistence type="predicted"/>
<protein>
    <recommendedName>
        <fullName evidence="1">DinB-like domain-containing protein</fullName>
    </recommendedName>
</protein>
<dbReference type="OrthoDB" id="4295522at2"/>
<sequence length="155" mass="17510">MSNSFIFTWTARNRQNIQKYFENLPEEHRTTVPQGFNNNLHWQIGHIVTVTDGIVYGFAGKEPKLPKAYSEFFGPGTKPAEWNGEPPAWDEIIKVLNEQPEQLREVFADQLDTPVGKADNFAGAKVINDLLELNLSHESSHSGMINAMSRLLKQG</sequence>
<gene>
    <name evidence="2" type="ORF">AR543_13785</name>
</gene>